<dbReference type="RefSeq" id="XP_053018571.1">
    <property type="nucleotide sequence ID" value="XM_053167345.1"/>
</dbReference>
<sequence>MESHDSLFSQVPDSQLLATHKKLTCRWTDADDATLVNCLKEEMARHGSTANGFKPATWNQVAQALQGYELVNGLKAKDKETCKSRWQALPNGRQNVGCWLG</sequence>
<name>A0ABY7CCR4_9BASI</name>
<feature type="domain" description="Myb-like" evidence="1">
    <location>
        <begin position="26"/>
        <end position="90"/>
    </location>
</feature>
<dbReference type="GeneID" id="77808240"/>
<dbReference type="PROSITE" id="PS50090">
    <property type="entry name" value="MYB_LIKE"/>
    <property type="match status" value="1"/>
</dbReference>
<protein>
    <recommendedName>
        <fullName evidence="1">Myb-like domain-containing protein</fullName>
    </recommendedName>
</protein>
<proteinExistence type="predicted"/>
<dbReference type="Gene3D" id="1.10.10.60">
    <property type="entry name" value="Homeodomain-like"/>
    <property type="match status" value="1"/>
</dbReference>
<dbReference type="EMBL" id="CP110423">
    <property type="protein sequence ID" value="WAQ83016.1"/>
    <property type="molecule type" value="Genomic_DNA"/>
</dbReference>
<dbReference type="InterPro" id="IPR024752">
    <property type="entry name" value="Myb/SANT-like_dom"/>
</dbReference>
<organism evidence="2 3">
    <name type="scientific">Puccinia triticina</name>
    <dbReference type="NCBI Taxonomy" id="208348"/>
    <lineage>
        <taxon>Eukaryota</taxon>
        <taxon>Fungi</taxon>
        <taxon>Dikarya</taxon>
        <taxon>Basidiomycota</taxon>
        <taxon>Pucciniomycotina</taxon>
        <taxon>Pucciniomycetes</taxon>
        <taxon>Pucciniales</taxon>
        <taxon>Pucciniaceae</taxon>
        <taxon>Puccinia</taxon>
    </lineage>
</organism>
<reference evidence="2" key="1">
    <citation type="submission" date="2022-10" db="EMBL/GenBank/DDBJ databases">
        <title>Puccinia triticina Genome sequencing and assembly.</title>
        <authorList>
            <person name="Li C."/>
        </authorList>
    </citation>
    <scope>NUCLEOTIDE SEQUENCE</scope>
    <source>
        <strain evidence="2">Pt15</strain>
    </source>
</reference>
<evidence type="ECO:0000313" key="2">
    <source>
        <dbReference type="EMBL" id="WAQ83016.1"/>
    </source>
</evidence>
<keyword evidence="3" id="KW-1185">Reference proteome</keyword>
<gene>
    <name evidence="2" type="ORF">PtA15_3A382</name>
</gene>
<dbReference type="InterPro" id="IPR001005">
    <property type="entry name" value="SANT/Myb"/>
</dbReference>
<dbReference type="Pfam" id="PF12776">
    <property type="entry name" value="Myb_DNA-bind_3"/>
    <property type="match status" value="1"/>
</dbReference>
<evidence type="ECO:0000313" key="3">
    <source>
        <dbReference type="Proteomes" id="UP001164743"/>
    </source>
</evidence>
<dbReference type="Proteomes" id="UP001164743">
    <property type="component" value="Chromosome 3A"/>
</dbReference>
<evidence type="ECO:0000259" key="1">
    <source>
        <dbReference type="PROSITE" id="PS50090"/>
    </source>
</evidence>
<accession>A0ABY7CCR4</accession>